<keyword evidence="16" id="KW-0812">Transmembrane</keyword>
<dbReference type="FunFam" id="3.40.367.20:FF:000005">
    <property type="entry name" value="Phosphotransferase"/>
    <property type="match status" value="1"/>
</dbReference>
<dbReference type="GO" id="GO:0004340">
    <property type="term" value="F:glucokinase activity"/>
    <property type="evidence" value="ECO:0007669"/>
    <property type="project" value="TreeGrafter"/>
</dbReference>
<evidence type="ECO:0000256" key="2">
    <source>
        <dbReference type="ARBA" id="ARBA00005028"/>
    </source>
</evidence>
<evidence type="ECO:0000313" key="20">
    <source>
        <dbReference type="Proteomes" id="UP000605970"/>
    </source>
</evidence>
<keyword evidence="5 14" id="KW-0547">Nucleotide-binding</keyword>
<dbReference type="GO" id="GO:0006096">
    <property type="term" value="P:glycolytic process"/>
    <property type="evidence" value="ECO:0007669"/>
    <property type="project" value="UniProtKB-KW"/>
</dbReference>
<comment type="function">
    <text evidence="13">Catalyzes the phosphorylation of various hexoses to hexose 6-phosphate.</text>
</comment>
<keyword evidence="20" id="KW-1185">Reference proteome</keyword>
<evidence type="ECO:0000259" key="18">
    <source>
        <dbReference type="Pfam" id="PF03727"/>
    </source>
</evidence>
<dbReference type="GO" id="GO:0005524">
    <property type="term" value="F:ATP binding"/>
    <property type="evidence" value="ECO:0007669"/>
    <property type="project" value="UniProtKB-UniRule"/>
</dbReference>
<evidence type="ECO:0000256" key="15">
    <source>
        <dbReference type="SAM" id="MobiDB-lite"/>
    </source>
</evidence>
<evidence type="ECO:0000256" key="9">
    <source>
        <dbReference type="ARBA" id="ARBA00044613"/>
    </source>
</evidence>
<dbReference type="InterPro" id="IPR043129">
    <property type="entry name" value="ATPase_NBD"/>
</dbReference>
<evidence type="ECO:0000256" key="6">
    <source>
        <dbReference type="ARBA" id="ARBA00022777"/>
    </source>
</evidence>
<dbReference type="PRINTS" id="PR00475">
    <property type="entry name" value="HEXOKINASE"/>
</dbReference>
<keyword evidence="16" id="KW-0472">Membrane</keyword>
<feature type="region of interest" description="Disordered" evidence="15">
    <location>
        <begin position="628"/>
        <end position="648"/>
    </location>
</feature>
<dbReference type="OrthoDB" id="419537at2759"/>
<evidence type="ECO:0000256" key="3">
    <source>
        <dbReference type="ARBA" id="ARBA00009225"/>
    </source>
</evidence>
<evidence type="ECO:0000256" key="1">
    <source>
        <dbReference type="ARBA" id="ARBA00004888"/>
    </source>
</evidence>
<dbReference type="InterPro" id="IPR019807">
    <property type="entry name" value="Hexokinase_BS"/>
</dbReference>
<dbReference type="PROSITE" id="PS00378">
    <property type="entry name" value="HEXOKINASE_1"/>
    <property type="match status" value="1"/>
</dbReference>
<evidence type="ECO:0000256" key="16">
    <source>
        <dbReference type="SAM" id="Phobius"/>
    </source>
</evidence>
<comment type="catalytic activity">
    <reaction evidence="12">
        <text>D-mannose + ATP = D-mannose 6-phosphate + ADP + H(+)</text>
        <dbReference type="Rhea" id="RHEA:11028"/>
        <dbReference type="ChEBI" id="CHEBI:4208"/>
        <dbReference type="ChEBI" id="CHEBI:15378"/>
        <dbReference type="ChEBI" id="CHEBI:30616"/>
        <dbReference type="ChEBI" id="CHEBI:58735"/>
        <dbReference type="ChEBI" id="CHEBI:456216"/>
        <dbReference type="EC" id="2.7.1.1"/>
    </reaction>
    <physiologicalReaction direction="left-to-right" evidence="12">
        <dbReference type="Rhea" id="RHEA:11029"/>
    </physiologicalReaction>
</comment>
<dbReference type="CDD" id="cd24019">
    <property type="entry name" value="ASKHA_NBD_HK_meta"/>
    <property type="match status" value="1"/>
</dbReference>
<dbReference type="Pfam" id="PF00349">
    <property type="entry name" value="Hexokinase_1"/>
    <property type="match status" value="1"/>
</dbReference>
<sequence>MENKTSKTSGSSPAISIPNVQLKTSPSSMPSFKSPAQSMPKLQSSNSPAQYQSPLSDQPSSCTPSEQSSHVCVWFSWLLFIFTLLYLVACIIRISFALNIHMRDEAVLMKREVFHKRGRQSSSTSITSTQSIERILSIQDEVSSGISRSKSVQEACNCFDITHEQLLEIMSRLEERYEEGLRSETAKTATVKMLPAYIRDVSVGQERGEFLALDLGGTNFRVLLITLEGEKRSTMRSKIYRIPDKIQKGTGIELFDHIASCLAKFVEDHKLKELGKKLPLGFTFSFPCQQEGLTSAILVNWTKGFNASGVVGNDVVQMLREACHRRGDIDVDVVAVLNDTTGTMLACSFFKEHCYIGVIVGTGCNAAYMESLDKIYKLKGKVRPELDGLPNEMCINTEWGGFGDDGALDQFLTIYDKQLDQKSINPGRQRFEKTISGMYLGELVRLTLEDFTRRSLISSISLEQISEPGFFPTKLVSDIEKIVKEEENPFGKIEDLLQESGIYGCSSGDCANIAYVCSMVSTRAAHLCACGIASLLKRVLSLKLAVKDEKGECPEMTVGVDGSVFRFHPNFEELLNEKIHDLLDGHLNGWKIVLALSEDGSGRGAAVAAAVATRMSRIIKEKQEIEAAKRLGTSSSSKKETTQMGNGH</sequence>
<keyword evidence="6 14" id="KW-0418">Kinase</keyword>
<dbReference type="SUPFAM" id="SSF53067">
    <property type="entry name" value="Actin-like ATPase domain"/>
    <property type="match status" value="2"/>
</dbReference>
<protein>
    <recommendedName>
        <fullName evidence="14">Phosphotransferase</fullName>
        <ecNumber evidence="14">2.7.1.-</ecNumber>
    </recommendedName>
</protein>
<comment type="pathway">
    <text evidence="1">Carbohydrate degradation; glycolysis; D-glyceraldehyde 3-phosphate and glycerone phosphate from D-glucose: step 1/4.</text>
</comment>
<dbReference type="InterPro" id="IPR022673">
    <property type="entry name" value="Hexokinase_C"/>
</dbReference>
<evidence type="ECO:0000259" key="17">
    <source>
        <dbReference type="Pfam" id="PF00349"/>
    </source>
</evidence>
<keyword evidence="4 14" id="KW-0808">Transferase</keyword>
<keyword evidence="8 14" id="KW-0324">Glycolysis</keyword>
<comment type="catalytic activity">
    <reaction evidence="10">
        <text>D-fructose + ATP = D-fructose 6-phosphate + ADP + H(+)</text>
        <dbReference type="Rhea" id="RHEA:16125"/>
        <dbReference type="ChEBI" id="CHEBI:15378"/>
        <dbReference type="ChEBI" id="CHEBI:30616"/>
        <dbReference type="ChEBI" id="CHEBI:37721"/>
        <dbReference type="ChEBI" id="CHEBI:61527"/>
        <dbReference type="ChEBI" id="CHEBI:456216"/>
        <dbReference type="EC" id="2.7.1.1"/>
    </reaction>
    <physiologicalReaction direction="left-to-right" evidence="10">
        <dbReference type="Rhea" id="RHEA:16126"/>
    </physiologicalReaction>
</comment>
<dbReference type="Gene3D" id="3.40.367.20">
    <property type="match status" value="1"/>
</dbReference>
<comment type="caution">
    <text evidence="19">The sequence shown here is derived from an EMBL/GenBank/DDBJ whole genome shotgun (WGS) entry which is preliminary data.</text>
</comment>
<dbReference type="EC" id="2.7.1.-" evidence="14"/>
<dbReference type="GO" id="GO:0005536">
    <property type="term" value="F:D-glucose binding"/>
    <property type="evidence" value="ECO:0007669"/>
    <property type="project" value="InterPro"/>
</dbReference>
<organism evidence="19 20">
    <name type="scientific">Meloidogyne graminicola</name>
    <dbReference type="NCBI Taxonomy" id="189291"/>
    <lineage>
        <taxon>Eukaryota</taxon>
        <taxon>Metazoa</taxon>
        <taxon>Ecdysozoa</taxon>
        <taxon>Nematoda</taxon>
        <taxon>Chromadorea</taxon>
        <taxon>Rhabditida</taxon>
        <taxon>Tylenchina</taxon>
        <taxon>Tylenchomorpha</taxon>
        <taxon>Tylenchoidea</taxon>
        <taxon>Meloidogynidae</taxon>
        <taxon>Meloidogyninae</taxon>
        <taxon>Meloidogyne</taxon>
    </lineage>
</organism>
<feature type="domain" description="Hexokinase C-terminal" evidence="18">
    <location>
        <begin position="356"/>
        <end position="611"/>
    </location>
</feature>
<evidence type="ECO:0000256" key="11">
    <source>
        <dbReference type="ARBA" id="ARBA00048160"/>
    </source>
</evidence>
<dbReference type="PANTHER" id="PTHR19443:SF16">
    <property type="entry name" value="HEXOKINASE TYPE 1-RELATED"/>
    <property type="match status" value="1"/>
</dbReference>
<feature type="transmembrane region" description="Helical" evidence="16">
    <location>
        <begin position="74"/>
        <end position="100"/>
    </location>
</feature>
<name>A0A8S9ZE88_9BILA</name>
<dbReference type="GO" id="GO:0001678">
    <property type="term" value="P:intracellular glucose homeostasis"/>
    <property type="evidence" value="ECO:0007669"/>
    <property type="project" value="InterPro"/>
</dbReference>
<evidence type="ECO:0000256" key="14">
    <source>
        <dbReference type="RuleBase" id="RU362007"/>
    </source>
</evidence>
<evidence type="ECO:0000256" key="4">
    <source>
        <dbReference type="ARBA" id="ARBA00022679"/>
    </source>
</evidence>
<dbReference type="InterPro" id="IPR001312">
    <property type="entry name" value="Hexokinase"/>
</dbReference>
<dbReference type="PROSITE" id="PS51748">
    <property type="entry name" value="HEXOKINASE_2"/>
    <property type="match status" value="1"/>
</dbReference>
<gene>
    <name evidence="19" type="ORF">Mgra_00008968</name>
</gene>
<dbReference type="GO" id="GO:0005739">
    <property type="term" value="C:mitochondrion"/>
    <property type="evidence" value="ECO:0007669"/>
    <property type="project" value="TreeGrafter"/>
</dbReference>
<feature type="region of interest" description="Disordered" evidence="15">
    <location>
        <begin position="1"/>
        <end position="62"/>
    </location>
</feature>
<feature type="compositionally biased region" description="Polar residues" evidence="15">
    <location>
        <begin position="632"/>
        <end position="648"/>
    </location>
</feature>
<comment type="pathway">
    <text evidence="2">Carbohydrate metabolism; hexose metabolism.</text>
</comment>
<feature type="domain" description="Hexokinase N-terminal" evidence="17">
    <location>
        <begin position="152"/>
        <end position="348"/>
    </location>
</feature>
<evidence type="ECO:0000256" key="8">
    <source>
        <dbReference type="ARBA" id="ARBA00023152"/>
    </source>
</evidence>
<dbReference type="InterPro" id="IPR022672">
    <property type="entry name" value="Hexokinase_N"/>
</dbReference>
<dbReference type="GO" id="GO:0005829">
    <property type="term" value="C:cytosol"/>
    <property type="evidence" value="ECO:0007669"/>
    <property type="project" value="TreeGrafter"/>
</dbReference>
<keyword evidence="16" id="KW-1133">Transmembrane helix</keyword>
<dbReference type="Proteomes" id="UP000605970">
    <property type="component" value="Unassembled WGS sequence"/>
</dbReference>
<evidence type="ECO:0000256" key="10">
    <source>
        <dbReference type="ARBA" id="ARBA00047905"/>
    </source>
</evidence>
<evidence type="ECO:0000256" key="5">
    <source>
        <dbReference type="ARBA" id="ARBA00022741"/>
    </source>
</evidence>
<evidence type="ECO:0000256" key="7">
    <source>
        <dbReference type="ARBA" id="ARBA00022840"/>
    </source>
</evidence>
<proteinExistence type="inferred from homology"/>
<dbReference type="PANTHER" id="PTHR19443">
    <property type="entry name" value="HEXOKINASE"/>
    <property type="match status" value="1"/>
</dbReference>
<evidence type="ECO:0000256" key="13">
    <source>
        <dbReference type="ARBA" id="ARBA00059457"/>
    </source>
</evidence>
<evidence type="ECO:0000256" key="12">
    <source>
        <dbReference type="ARBA" id="ARBA00050361"/>
    </source>
</evidence>
<dbReference type="Pfam" id="PF03727">
    <property type="entry name" value="Hexokinase_2"/>
    <property type="match status" value="1"/>
</dbReference>
<dbReference type="EMBL" id="JABEBT010000131">
    <property type="protein sequence ID" value="KAF7630760.1"/>
    <property type="molecule type" value="Genomic_DNA"/>
</dbReference>
<accession>A0A8S9ZE88</accession>
<dbReference type="GO" id="GO:0006006">
    <property type="term" value="P:glucose metabolic process"/>
    <property type="evidence" value="ECO:0007669"/>
    <property type="project" value="TreeGrafter"/>
</dbReference>
<comment type="catalytic activity">
    <reaction evidence="11">
        <text>D-glucose + ATP = D-glucose 6-phosphate + ADP + H(+)</text>
        <dbReference type="Rhea" id="RHEA:17825"/>
        <dbReference type="ChEBI" id="CHEBI:4167"/>
        <dbReference type="ChEBI" id="CHEBI:15378"/>
        <dbReference type="ChEBI" id="CHEBI:30616"/>
        <dbReference type="ChEBI" id="CHEBI:61548"/>
        <dbReference type="ChEBI" id="CHEBI:456216"/>
        <dbReference type="EC" id="2.7.1.1"/>
    </reaction>
    <physiologicalReaction direction="left-to-right" evidence="11">
        <dbReference type="Rhea" id="RHEA:17826"/>
    </physiologicalReaction>
</comment>
<reference evidence="19" key="1">
    <citation type="journal article" date="2020" name="Ecol. Evol.">
        <title>Genome structure and content of the rice root-knot nematode (Meloidogyne graminicola).</title>
        <authorList>
            <person name="Phan N.T."/>
            <person name="Danchin E.G.J."/>
            <person name="Klopp C."/>
            <person name="Perfus-Barbeoch L."/>
            <person name="Kozlowski D.K."/>
            <person name="Koutsovoulos G.D."/>
            <person name="Lopez-Roques C."/>
            <person name="Bouchez O."/>
            <person name="Zahm M."/>
            <person name="Besnard G."/>
            <person name="Bellafiore S."/>
        </authorList>
    </citation>
    <scope>NUCLEOTIDE SEQUENCE</scope>
    <source>
        <strain evidence="19">VN-18</strain>
    </source>
</reference>
<comment type="similarity">
    <text evidence="3 14">Belongs to the hexokinase family.</text>
</comment>
<keyword evidence="7 14" id="KW-0067">ATP-binding</keyword>
<dbReference type="Gene3D" id="3.30.420.40">
    <property type="match status" value="1"/>
</dbReference>
<comment type="catalytic activity">
    <reaction evidence="9">
        <text>a D-hexose + ATP = a D-hexose 6-phosphate + ADP + H(+)</text>
        <dbReference type="Rhea" id="RHEA:22740"/>
        <dbReference type="ChEBI" id="CHEBI:4194"/>
        <dbReference type="ChEBI" id="CHEBI:15378"/>
        <dbReference type="ChEBI" id="CHEBI:30616"/>
        <dbReference type="ChEBI" id="CHEBI:229467"/>
        <dbReference type="ChEBI" id="CHEBI:456216"/>
        <dbReference type="EC" id="2.7.1.1"/>
    </reaction>
    <physiologicalReaction direction="left-to-right" evidence="9">
        <dbReference type="Rhea" id="RHEA:22741"/>
    </physiologicalReaction>
</comment>
<dbReference type="FunFam" id="3.30.420.40:FF:000095">
    <property type="entry name" value="Phosphotransferase"/>
    <property type="match status" value="1"/>
</dbReference>
<dbReference type="GO" id="GO:0008865">
    <property type="term" value="F:fructokinase activity"/>
    <property type="evidence" value="ECO:0007669"/>
    <property type="project" value="TreeGrafter"/>
</dbReference>
<evidence type="ECO:0000313" key="19">
    <source>
        <dbReference type="EMBL" id="KAF7630760.1"/>
    </source>
</evidence>
<dbReference type="AlphaFoldDB" id="A0A8S9ZE88"/>